<dbReference type="EMBL" id="LCNU01000046">
    <property type="protein sequence ID" value="KKU62563.1"/>
    <property type="molecule type" value="Genomic_DNA"/>
</dbReference>
<dbReference type="AlphaFoldDB" id="A0A0G1U8P8"/>
<dbReference type="InterPro" id="IPR008969">
    <property type="entry name" value="CarboxyPept-like_regulatory"/>
</dbReference>
<keyword evidence="2" id="KW-1133">Transmembrane helix</keyword>
<organism evidence="3 4">
    <name type="scientific">Candidatus Amesbacteria bacterium GW2011_GWC1_47_15</name>
    <dbReference type="NCBI Taxonomy" id="1618364"/>
    <lineage>
        <taxon>Bacteria</taxon>
        <taxon>Candidatus Amesiibacteriota</taxon>
    </lineage>
</organism>
<evidence type="ECO:0000313" key="3">
    <source>
        <dbReference type="EMBL" id="KKU62563.1"/>
    </source>
</evidence>
<dbReference type="Proteomes" id="UP000034502">
    <property type="component" value="Unassembled WGS sequence"/>
</dbReference>
<feature type="region of interest" description="Disordered" evidence="1">
    <location>
        <begin position="184"/>
        <end position="254"/>
    </location>
</feature>
<keyword evidence="2" id="KW-0472">Membrane</keyword>
<feature type="transmembrane region" description="Helical" evidence="2">
    <location>
        <begin position="26"/>
        <end position="44"/>
    </location>
</feature>
<dbReference type="SUPFAM" id="SSF49464">
    <property type="entry name" value="Carboxypeptidase regulatory domain-like"/>
    <property type="match status" value="1"/>
</dbReference>
<reference evidence="3 4" key="1">
    <citation type="journal article" date="2015" name="Nature">
        <title>rRNA introns, odd ribosomes, and small enigmatic genomes across a large radiation of phyla.</title>
        <authorList>
            <person name="Brown C.T."/>
            <person name="Hug L.A."/>
            <person name="Thomas B.C."/>
            <person name="Sharon I."/>
            <person name="Castelle C.J."/>
            <person name="Singh A."/>
            <person name="Wilkins M.J."/>
            <person name="Williams K.H."/>
            <person name="Banfield J.F."/>
        </authorList>
    </citation>
    <scope>NUCLEOTIDE SEQUENCE [LARGE SCALE GENOMIC DNA]</scope>
</reference>
<accession>A0A0G1U8P8</accession>
<keyword evidence="2" id="KW-0812">Transmembrane</keyword>
<feature type="transmembrane region" description="Helical" evidence="2">
    <location>
        <begin position="50"/>
        <end position="68"/>
    </location>
</feature>
<gene>
    <name evidence="3" type="ORF">UX86_C0046G0003</name>
</gene>
<comment type="caution">
    <text evidence="3">The sequence shown here is derived from an EMBL/GenBank/DDBJ whole genome shotgun (WGS) entry which is preliminary data.</text>
</comment>
<dbReference type="PATRIC" id="fig|1618364.3.peg.1058"/>
<protein>
    <submittedName>
        <fullName evidence="3">Minus agglutinin</fullName>
    </submittedName>
</protein>
<feature type="compositionally biased region" description="Pro residues" evidence="1">
    <location>
        <begin position="245"/>
        <end position="254"/>
    </location>
</feature>
<name>A0A0G1U8P8_9BACT</name>
<dbReference type="Pfam" id="PF12666">
    <property type="entry name" value="PrgI"/>
    <property type="match status" value="1"/>
</dbReference>
<dbReference type="InterPro" id="IPR024414">
    <property type="entry name" value="Uncharacterised_PrgI"/>
</dbReference>
<proteinExistence type="predicted"/>
<evidence type="ECO:0000313" key="4">
    <source>
        <dbReference type="Proteomes" id="UP000034502"/>
    </source>
</evidence>
<feature type="compositionally biased region" description="Low complexity" evidence="1">
    <location>
        <begin position="189"/>
        <end position="205"/>
    </location>
</feature>
<dbReference type="STRING" id="1618364.UX86_C0046G0003"/>
<evidence type="ECO:0000256" key="2">
    <source>
        <dbReference type="SAM" id="Phobius"/>
    </source>
</evidence>
<sequence>MEQHPVPQNISSYEFRLVGDMTLKQFIQLAAGIVLGVGVFRLPIPGIIKYPTIFVLVILGIAMAFVPINNRPFTAWFTAFIKAIYSPTEFTWQPQGVEAVSPEISPVSPGISSAPAVPAPIRLGFTDTFKSMFVRRLPPAPEVIPVPEPAPSLPPVAPPASSIAQQTETPAFIVSKEISQESPVKDEAALAASSSPAAAPVVAPEKPAEEPAKPVFTMPASPVSPDEVSAKSGPAISPVSYAPPSTLPPAAPPAPSLDAPSIPDILLGQALDSSGQPLPGVTIEIVDAATGIPARALRTNRLGQFQIAIPLPKGSYIIQAEKESLLFDPVTIEAKGVIIPPINLSAKTAT</sequence>
<dbReference type="Gene3D" id="2.60.40.1120">
    <property type="entry name" value="Carboxypeptidase-like, regulatory domain"/>
    <property type="match status" value="1"/>
</dbReference>
<evidence type="ECO:0000256" key="1">
    <source>
        <dbReference type="SAM" id="MobiDB-lite"/>
    </source>
</evidence>